<feature type="signal peptide" evidence="5">
    <location>
        <begin position="1"/>
        <end position="20"/>
    </location>
</feature>
<dbReference type="PRINTS" id="PR00337">
    <property type="entry name" value="LEUILEVALBP"/>
</dbReference>
<accession>A0A1Y5TU45</accession>
<dbReference type="PANTHER" id="PTHR47235">
    <property type="entry name" value="BLR6548 PROTEIN"/>
    <property type="match status" value="1"/>
</dbReference>
<keyword evidence="8" id="KW-1185">Reference proteome</keyword>
<dbReference type="PANTHER" id="PTHR47235:SF1">
    <property type="entry name" value="BLR6548 PROTEIN"/>
    <property type="match status" value="1"/>
</dbReference>
<keyword evidence="3 5" id="KW-0732">Signal</keyword>
<comment type="similarity">
    <text evidence="1">Belongs to the leucine-binding protein family.</text>
</comment>
<feature type="domain" description="Leucine-binding protein" evidence="6">
    <location>
        <begin position="34"/>
        <end position="381"/>
    </location>
</feature>
<organism evidence="7 8">
    <name type="scientific">Oceanibacterium hippocampi</name>
    <dbReference type="NCBI Taxonomy" id="745714"/>
    <lineage>
        <taxon>Bacteria</taxon>
        <taxon>Pseudomonadati</taxon>
        <taxon>Pseudomonadota</taxon>
        <taxon>Alphaproteobacteria</taxon>
        <taxon>Sneathiellales</taxon>
        <taxon>Sneathiellaceae</taxon>
        <taxon>Oceanibacterium</taxon>
    </lineage>
</organism>
<evidence type="ECO:0000256" key="4">
    <source>
        <dbReference type="ARBA" id="ARBA00022970"/>
    </source>
</evidence>
<dbReference type="InterPro" id="IPR028082">
    <property type="entry name" value="Peripla_BP_I"/>
</dbReference>
<proteinExistence type="inferred from homology"/>
<keyword evidence="2" id="KW-0813">Transport</keyword>
<dbReference type="Gene3D" id="3.40.50.2300">
    <property type="match status" value="2"/>
</dbReference>
<evidence type="ECO:0000313" key="8">
    <source>
        <dbReference type="Proteomes" id="UP000193200"/>
    </source>
</evidence>
<evidence type="ECO:0000259" key="6">
    <source>
        <dbReference type="Pfam" id="PF13458"/>
    </source>
</evidence>
<evidence type="ECO:0000256" key="1">
    <source>
        <dbReference type="ARBA" id="ARBA00010062"/>
    </source>
</evidence>
<gene>
    <name evidence="7" type="primary">braC_8</name>
    <name evidence="7" type="ORF">OCH7691_03505</name>
</gene>
<dbReference type="GO" id="GO:0006865">
    <property type="term" value="P:amino acid transport"/>
    <property type="evidence" value="ECO:0007669"/>
    <property type="project" value="UniProtKB-KW"/>
</dbReference>
<dbReference type="InterPro" id="IPR028081">
    <property type="entry name" value="Leu-bd"/>
</dbReference>
<sequence length="393" mass="42061">MTFRKLLGAGLAAGSLLAFAAGAANADQGISDDEIVVGSHQPLSGPVAIWGVSVANGLRMRADEANEAGGVNGRKINLIVEDTAYQQSKAAQATDKLLKRDKVFALIGALGTPMNMVSMPQALDRGVPNLFPLTAAKEMYEPFHPLKFSLFTPYYDQMRAAVKWFVEDKGKKRIGVLSQDDDFGKNVLDGCKDQAEEMGLKLVAETTFKRGAKDFSSQIALLKEADADLVCLGTIISETIGAKVAALKSGWNVDMLVSSAGFTPQTAELAKGATDGLYGTSQTPIPYYDTASPETKAWMDSYKARFGKDADLQAIAGYSGMDVFVEAATKAGRDLTAEKLAKEIEKIERGVDMFGSSPIKFGADDHLGPEARSSATMYQIKDSRWVAVGPVAY</sequence>
<reference evidence="7 8" key="1">
    <citation type="submission" date="2017-03" db="EMBL/GenBank/DDBJ databases">
        <authorList>
            <person name="Afonso C.L."/>
            <person name="Miller P.J."/>
            <person name="Scott M.A."/>
            <person name="Spackman E."/>
            <person name="Goraichik I."/>
            <person name="Dimitrov K.M."/>
            <person name="Suarez D.L."/>
            <person name="Swayne D.E."/>
        </authorList>
    </citation>
    <scope>NUCLEOTIDE SEQUENCE [LARGE SCALE GENOMIC DNA]</scope>
    <source>
        <strain evidence="7 8">CECT 7691</strain>
    </source>
</reference>
<dbReference type="AlphaFoldDB" id="A0A1Y5TU45"/>
<protein>
    <submittedName>
        <fullName evidence="7">Leucine-, isoleucine-, valine-, threonine-, and alanine-binding protein</fullName>
    </submittedName>
</protein>
<feature type="chain" id="PRO_5013119708" evidence="5">
    <location>
        <begin position="21"/>
        <end position="393"/>
    </location>
</feature>
<dbReference type="RefSeq" id="WP_085884841.1">
    <property type="nucleotide sequence ID" value="NZ_FWFR01000003.1"/>
</dbReference>
<dbReference type="OrthoDB" id="7374472at2"/>
<dbReference type="InParanoid" id="A0A1Y5TU45"/>
<dbReference type="CDD" id="cd06343">
    <property type="entry name" value="PBP1_ABC_ligand_binding-like"/>
    <property type="match status" value="1"/>
</dbReference>
<evidence type="ECO:0000313" key="7">
    <source>
        <dbReference type="EMBL" id="SLN72720.1"/>
    </source>
</evidence>
<name>A0A1Y5TU45_9PROT</name>
<dbReference type="Proteomes" id="UP000193200">
    <property type="component" value="Unassembled WGS sequence"/>
</dbReference>
<dbReference type="SUPFAM" id="SSF53822">
    <property type="entry name" value="Periplasmic binding protein-like I"/>
    <property type="match status" value="1"/>
</dbReference>
<evidence type="ECO:0000256" key="5">
    <source>
        <dbReference type="SAM" id="SignalP"/>
    </source>
</evidence>
<keyword evidence="4" id="KW-0029">Amino-acid transport</keyword>
<dbReference type="EMBL" id="FWFR01000003">
    <property type="protein sequence ID" value="SLN72720.1"/>
    <property type="molecule type" value="Genomic_DNA"/>
</dbReference>
<evidence type="ECO:0000256" key="3">
    <source>
        <dbReference type="ARBA" id="ARBA00022729"/>
    </source>
</evidence>
<dbReference type="InterPro" id="IPR000709">
    <property type="entry name" value="Leu_Ile_Val-bd"/>
</dbReference>
<evidence type="ECO:0000256" key="2">
    <source>
        <dbReference type="ARBA" id="ARBA00022448"/>
    </source>
</evidence>
<dbReference type="Pfam" id="PF13458">
    <property type="entry name" value="Peripla_BP_6"/>
    <property type="match status" value="1"/>
</dbReference>